<name>A0A4E0QV82_FASHE</name>
<dbReference type="InterPro" id="IPR043502">
    <property type="entry name" value="DNA/RNA_pol_sf"/>
</dbReference>
<evidence type="ECO:0000313" key="2">
    <source>
        <dbReference type="EMBL" id="THD18374.1"/>
    </source>
</evidence>
<dbReference type="PANTHER" id="PTHR19446">
    <property type="entry name" value="REVERSE TRANSCRIPTASES"/>
    <property type="match status" value="1"/>
</dbReference>
<dbReference type="Proteomes" id="UP000230066">
    <property type="component" value="Unassembled WGS sequence"/>
</dbReference>
<reference evidence="2" key="1">
    <citation type="submission" date="2019-03" db="EMBL/GenBank/DDBJ databases">
        <title>Improved annotation for the trematode Fasciola hepatica.</title>
        <authorList>
            <person name="Choi Y.-J."/>
            <person name="Martin J."/>
            <person name="Mitreva M."/>
        </authorList>
    </citation>
    <scope>NUCLEOTIDE SEQUENCE [LARGE SCALE GENOMIC DNA]</scope>
</reference>
<accession>A0A4E0QV82</accession>
<dbReference type="InterPro" id="IPR043128">
    <property type="entry name" value="Rev_trsase/Diguanyl_cyclase"/>
</dbReference>
<dbReference type="AlphaFoldDB" id="A0A4E0QV82"/>
<comment type="caution">
    <text evidence="2">The sequence shown here is derived from an EMBL/GenBank/DDBJ whole genome shotgun (WGS) entry which is preliminary data.</text>
</comment>
<keyword evidence="3" id="KW-1185">Reference proteome</keyword>
<sequence length="533" mass="58556">SPGLDGLTAADVGKLDNRLVLALLNVLLLLRSPPEALTKARITLIPKVVNPEKPAEYRPIAIASVLTRILHKILASRWSRSHSFADLQVAFQKRDGCCEASEILQAVLRQVHEKTKGLAAAFVDISKAFDTVATSTIIRNAVAQGLPPPLVEYIKHMYGTSSVLIEQETVRPGRGVRQGDPLSPLLFLSVMDEMLKSSLPGVGFDQGGRLVDALAYADDLVLFAEDESRLREKLEALNSALQAAGMSLNASKSCTLTIVPDGRRKTVALAPTQYRVGGTRLRTMNVEDRVKYLGLEFNWKGKVRVRHTGILERYLTEVTRAPLKPYQRLTVLKQHLVPKLLHQLVLGAAHRNTLASMDRMIRQFVRGWLRLPTDVPVAYLYTKIQDGGLGLPCLATMVPLAQRKRTEKVASSSAATAVLFKDTPCFKRFVARANMGIRIGGEAVCSKEEASQAWSEQLWKSHDGKALRGEAVDPISHDWVRDPTRLPGKVFLRGIKLRGGLLPTRTRASRGGRTPAHGVMCKGGCGHPESIDH</sequence>
<dbReference type="Pfam" id="PF00078">
    <property type="entry name" value="RVT_1"/>
    <property type="match status" value="1"/>
</dbReference>
<dbReference type="Gene3D" id="3.30.70.270">
    <property type="match status" value="1"/>
</dbReference>
<dbReference type="EMBL" id="JXXN02014004">
    <property type="protein sequence ID" value="THD18374.1"/>
    <property type="molecule type" value="Genomic_DNA"/>
</dbReference>
<dbReference type="CDD" id="cd01650">
    <property type="entry name" value="RT_nLTR_like"/>
    <property type="match status" value="1"/>
</dbReference>
<proteinExistence type="predicted"/>
<feature type="non-terminal residue" evidence="2">
    <location>
        <position position="533"/>
    </location>
</feature>
<dbReference type="PROSITE" id="PS50878">
    <property type="entry name" value="RT_POL"/>
    <property type="match status" value="1"/>
</dbReference>
<protein>
    <submittedName>
        <fullName evidence="2">Retrovirus Pol polyprotein from type-2 retrotransposable element R2DM</fullName>
    </submittedName>
</protein>
<organism evidence="2 3">
    <name type="scientific">Fasciola hepatica</name>
    <name type="common">Liver fluke</name>
    <dbReference type="NCBI Taxonomy" id="6192"/>
    <lineage>
        <taxon>Eukaryota</taxon>
        <taxon>Metazoa</taxon>
        <taxon>Spiralia</taxon>
        <taxon>Lophotrochozoa</taxon>
        <taxon>Platyhelminthes</taxon>
        <taxon>Trematoda</taxon>
        <taxon>Digenea</taxon>
        <taxon>Plagiorchiida</taxon>
        <taxon>Echinostomata</taxon>
        <taxon>Echinostomatoidea</taxon>
        <taxon>Fasciolidae</taxon>
        <taxon>Fasciola</taxon>
    </lineage>
</organism>
<evidence type="ECO:0000259" key="1">
    <source>
        <dbReference type="PROSITE" id="PS50878"/>
    </source>
</evidence>
<feature type="non-terminal residue" evidence="2">
    <location>
        <position position="1"/>
    </location>
</feature>
<gene>
    <name evidence="2" type="ORF">D915_011207</name>
</gene>
<feature type="domain" description="Reverse transcriptase" evidence="1">
    <location>
        <begin position="26"/>
        <end position="297"/>
    </location>
</feature>
<dbReference type="SUPFAM" id="SSF56672">
    <property type="entry name" value="DNA/RNA polymerases"/>
    <property type="match status" value="1"/>
</dbReference>
<evidence type="ECO:0000313" key="3">
    <source>
        <dbReference type="Proteomes" id="UP000230066"/>
    </source>
</evidence>
<dbReference type="InterPro" id="IPR000477">
    <property type="entry name" value="RT_dom"/>
</dbReference>